<keyword evidence="1" id="KW-0812">Transmembrane</keyword>
<accession>W6UJP7</accession>
<feature type="transmembrane region" description="Helical" evidence="1">
    <location>
        <begin position="47"/>
        <end position="63"/>
    </location>
</feature>
<dbReference type="KEGG" id="egl:EGR_03943"/>
<dbReference type="CTD" id="36339658"/>
<feature type="transmembrane region" description="Helical" evidence="1">
    <location>
        <begin position="158"/>
        <end position="179"/>
    </location>
</feature>
<keyword evidence="3" id="KW-1185">Reference proteome</keyword>
<organism evidence="2 3">
    <name type="scientific">Echinococcus granulosus</name>
    <name type="common">Hydatid tapeworm</name>
    <dbReference type="NCBI Taxonomy" id="6210"/>
    <lineage>
        <taxon>Eukaryota</taxon>
        <taxon>Metazoa</taxon>
        <taxon>Spiralia</taxon>
        <taxon>Lophotrochozoa</taxon>
        <taxon>Platyhelminthes</taxon>
        <taxon>Cestoda</taxon>
        <taxon>Eucestoda</taxon>
        <taxon>Cyclophyllidea</taxon>
        <taxon>Taeniidae</taxon>
        <taxon>Echinococcus</taxon>
        <taxon>Echinococcus granulosus group</taxon>
    </lineage>
</organism>
<dbReference type="RefSeq" id="XP_024352464.1">
    <property type="nucleotide sequence ID" value="XM_024493192.1"/>
</dbReference>
<dbReference type="Proteomes" id="UP000019149">
    <property type="component" value="Unassembled WGS sequence"/>
</dbReference>
<keyword evidence="1" id="KW-0472">Membrane</keyword>
<evidence type="ECO:0000313" key="3">
    <source>
        <dbReference type="Proteomes" id="UP000019149"/>
    </source>
</evidence>
<reference evidence="2 3" key="1">
    <citation type="journal article" date="2013" name="Nat. Genet.">
        <title>The genome of the hydatid tapeworm Echinococcus granulosus.</title>
        <authorList>
            <person name="Zheng H."/>
            <person name="Zhang W."/>
            <person name="Zhang L."/>
            <person name="Zhang Z."/>
            <person name="Li J."/>
            <person name="Lu G."/>
            <person name="Zhu Y."/>
            <person name="Wang Y."/>
            <person name="Huang Y."/>
            <person name="Liu J."/>
            <person name="Kang H."/>
            <person name="Chen J."/>
            <person name="Wang L."/>
            <person name="Chen A."/>
            <person name="Yu S."/>
            <person name="Gao Z."/>
            <person name="Jin L."/>
            <person name="Gu W."/>
            <person name="Wang Z."/>
            <person name="Zhao L."/>
            <person name="Shi B."/>
            <person name="Wen H."/>
            <person name="Lin R."/>
            <person name="Jones M.K."/>
            <person name="Brejova B."/>
            <person name="Vinar T."/>
            <person name="Zhao G."/>
            <person name="McManus D.P."/>
            <person name="Chen Z."/>
            <person name="Zhou Y."/>
            <person name="Wang S."/>
        </authorList>
    </citation>
    <scope>NUCLEOTIDE SEQUENCE [LARGE SCALE GENOMIC DNA]</scope>
</reference>
<sequence>MGNKNFFIEDAKTPLPGEVEGQKYVFFFIKVHFGLCYDYSNQISSRFGIKVYFFLIFLVVLYIPKSFKNAYSNIIFYVNVAKSLLYFDFVYAQISEQRVYDNFANFCFLSHRKRWFLRVKRNVSVIKQEAVIPEALSPFFKLSHGTKPLSNYNSMLKYSILLFICLFRLVSTLLIIFDLTKVNKVDLKACP</sequence>
<protein>
    <submittedName>
        <fullName evidence="2">Uncharacterized protein</fullName>
    </submittedName>
</protein>
<evidence type="ECO:0000256" key="1">
    <source>
        <dbReference type="SAM" id="Phobius"/>
    </source>
</evidence>
<evidence type="ECO:0000313" key="2">
    <source>
        <dbReference type="EMBL" id="EUB61268.1"/>
    </source>
</evidence>
<dbReference type="EMBL" id="APAU02000022">
    <property type="protein sequence ID" value="EUB61268.1"/>
    <property type="molecule type" value="Genomic_DNA"/>
</dbReference>
<keyword evidence="1" id="KW-1133">Transmembrane helix</keyword>
<gene>
    <name evidence="2" type="ORF">EGR_03943</name>
</gene>
<name>W6UJP7_ECHGR</name>
<dbReference type="AlphaFoldDB" id="W6UJP7"/>
<comment type="caution">
    <text evidence="2">The sequence shown here is derived from an EMBL/GenBank/DDBJ whole genome shotgun (WGS) entry which is preliminary data.</text>
</comment>
<proteinExistence type="predicted"/>
<dbReference type="GeneID" id="36339658"/>